<proteinExistence type="predicted"/>
<dbReference type="Pfam" id="PF00106">
    <property type="entry name" value="adh_short"/>
    <property type="match status" value="1"/>
</dbReference>
<evidence type="ECO:0000313" key="1">
    <source>
        <dbReference type="EMBL" id="OCH21757.1"/>
    </source>
</evidence>
<dbReference type="InterPro" id="IPR002347">
    <property type="entry name" value="SDR_fam"/>
</dbReference>
<dbReference type="GO" id="GO:0016491">
    <property type="term" value="F:oxidoreductase activity"/>
    <property type="evidence" value="ECO:0007669"/>
    <property type="project" value="TreeGrafter"/>
</dbReference>
<dbReference type="GO" id="GO:0005737">
    <property type="term" value="C:cytoplasm"/>
    <property type="evidence" value="ECO:0007669"/>
    <property type="project" value="TreeGrafter"/>
</dbReference>
<dbReference type="InterPro" id="IPR036291">
    <property type="entry name" value="NAD(P)-bd_dom_sf"/>
</dbReference>
<dbReference type="OrthoDB" id="9785826at2"/>
<organism evidence="1 2">
    <name type="scientific">Aliivibrio logei</name>
    <name type="common">Vibrio logei</name>
    <dbReference type="NCBI Taxonomy" id="688"/>
    <lineage>
        <taxon>Bacteria</taxon>
        <taxon>Pseudomonadati</taxon>
        <taxon>Pseudomonadota</taxon>
        <taxon>Gammaproteobacteria</taxon>
        <taxon>Vibrionales</taxon>
        <taxon>Vibrionaceae</taxon>
        <taxon>Aliivibrio</taxon>
    </lineage>
</organism>
<sequence length="235" mass="26298">MNILIIGASGGIGLSIVKSAIKHYPNASILATYHHHIGFSHSNVHWIKLDVTNENEIKQLSKTVHDVDILINAVGFLHSEQHKPEKSIAQFSHDLFDKNMSLNTLPSLMLAKHFEAALKASTNNTFYVVLSARIGSIKDNNIGGWLSYRMSKAALNMAIKTISIEWRLKLPHCCVMLFHPGTTDTELSKPFQKNLPKNQLQSPEFTSESLLTLIHHSTPSDSGRFRSFDGTDIEW</sequence>
<dbReference type="RefSeq" id="WP_065610374.1">
    <property type="nucleotide sequence ID" value="NZ_CAWMPN010000008.1"/>
</dbReference>
<dbReference type="Proteomes" id="UP000093523">
    <property type="component" value="Unassembled WGS sequence"/>
</dbReference>
<name>A0A1B9P062_ALILO</name>
<protein>
    <submittedName>
        <fullName evidence="1">SDR family oxidoreductase</fullName>
    </submittedName>
</protein>
<dbReference type="STRING" id="688.A6E04_07800"/>
<gene>
    <name evidence="1" type="ORF">A6E04_07800</name>
</gene>
<dbReference type="CDD" id="cd05325">
    <property type="entry name" value="carb_red_sniffer_like_SDR_c"/>
    <property type="match status" value="1"/>
</dbReference>
<dbReference type="PANTHER" id="PTHR43544">
    <property type="entry name" value="SHORT-CHAIN DEHYDROGENASE/REDUCTASE"/>
    <property type="match status" value="1"/>
</dbReference>
<evidence type="ECO:0000313" key="2">
    <source>
        <dbReference type="Proteomes" id="UP000093523"/>
    </source>
</evidence>
<dbReference type="PRINTS" id="PR00081">
    <property type="entry name" value="GDHRDH"/>
</dbReference>
<dbReference type="SUPFAM" id="SSF51735">
    <property type="entry name" value="NAD(P)-binding Rossmann-fold domains"/>
    <property type="match status" value="1"/>
</dbReference>
<dbReference type="Gene3D" id="3.40.50.720">
    <property type="entry name" value="NAD(P)-binding Rossmann-like Domain"/>
    <property type="match status" value="1"/>
</dbReference>
<reference evidence="1 2" key="1">
    <citation type="submission" date="2016-06" db="EMBL/GenBank/DDBJ databases">
        <authorList>
            <person name="Kjaerup R.B."/>
            <person name="Dalgaard T.S."/>
            <person name="Juul-Madsen H.R."/>
        </authorList>
    </citation>
    <scope>NUCLEOTIDE SEQUENCE [LARGE SCALE GENOMIC DNA]</scope>
    <source>
        <strain evidence="1 2">1S159</strain>
    </source>
</reference>
<dbReference type="InterPro" id="IPR051468">
    <property type="entry name" value="Fungal_SecMetab_SDRs"/>
</dbReference>
<dbReference type="EMBL" id="MAJU01000008">
    <property type="protein sequence ID" value="OCH21757.1"/>
    <property type="molecule type" value="Genomic_DNA"/>
</dbReference>
<comment type="caution">
    <text evidence="1">The sequence shown here is derived from an EMBL/GenBank/DDBJ whole genome shotgun (WGS) entry which is preliminary data.</text>
</comment>
<dbReference type="AlphaFoldDB" id="A0A1B9P062"/>
<accession>A0A1B9P062</accession>
<dbReference type="PANTHER" id="PTHR43544:SF12">
    <property type="entry name" value="NAD(P)-BINDING ROSSMANN-FOLD SUPERFAMILY PROTEIN"/>
    <property type="match status" value="1"/>
</dbReference>